<sequence>IFKEFLRYLVFELFSELFVLSYFSFVFAIQIFSVLYFYLIFRFFSFFFFRWSFALVTQAGVQWRNLGSLQPPPPAFKQFSYLSLPSSWDYRSVPSCPANFLFIYLFIYLFLRQSLSLSPRLECSGAISAHCKLRLPGLRHSPASASGIAGGLQAPAITSG</sequence>
<dbReference type="VEuPathDB" id="HostDB:ENSMMUG00000053420"/>
<organism evidence="2 3">
    <name type="scientific">Macaca mulatta</name>
    <name type="common">Rhesus macaque</name>
    <dbReference type="NCBI Taxonomy" id="9544"/>
    <lineage>
        <taxon>Eukaryota</taxon>
        <taxon>Metazoa</taxon>
        <taxon>Chordata</taxon>
        <taxon>Craniata</taxon>
        <taxon>Vertebrata</taxon>
        <taxon>Euteleostomi</taxon>
        <taxon>Mammalia</taxon>
        <taxon>Eutheria</taxon>
        <taxon>Euarchontoglires</taxon>
        <taxon>Primates</taxon>
        <taxon>Haplorrhini</taxon>
        <taxon>Catarrhini</taxon>
        <taxon>Cercopithecidae</taxon>
        <taxon>Cercopithecinae</taxon>
        <taxon>Macaca</taxon>
    </lineage>
</organism>
<keyword evidence="1" id="KW-0812">Transmembrane</keyword>
<dbReference type="PANTHER" id="PTHR46254">
    <property type="entry name" value="PROTEIN GVQW1-RELATED"/>
    <property type="match status" value="1"/>
</dbReference>
<reference evidence="2" key="2">
    <citation type="submission" date="2019-01" db="EMBL/GenBank/DDBJ databases">
        <authorList>
            <person name="Graves T."/>
            <person name="Eichler E.E."/>
            <person name="Wilson R.K."/>
        </authorList>
    </citation>
    <scope>NUCLEOTIDE SEQUENCE [LARGE SCALE GENOMIC DNA]</scope>
    <source>
        <strain evidence="2">17573</strain>
    </source>
</reference>
<reference evidence="3" key="1">
    <citation type="journal article" date="2007" name="Science">
        <title>Evolutionary and biomedical insights from the rhesus macaque genome.</title>
        <authorList>
            <person name="Gibbs R.A."/>
            <person name="Rogers J."/>
            <person name="Katze M.G."/>
            <person name="Bumgarner R."/>
            <person name="Weinstock G.M."/>
            <person name="Mardis E.R."/>
            <person name="Remington K.A."/>
            <person name="Strausberg R.L."/>
            <person name="Venter J.C."/>
            <person name="Wilson R.K."/>
            <person name="Batzer M.A."/>
            <person name="Bustamante C.D."/>
            <person name="Eichler E.E."/>
            <person name="Hahn M.W."/>
            <person name="Hardison R.C."/>
            <person name="Makova K.D."/>
            <person name="Miller W."/>
            <person name="Milosavljevic A."/>
            <person name="Palermo R.E."/>
            <person name="Siepel A."/>
            <person name="Sikela J.M."/>
            <person name="Attaway T."/>
            <person name="Bell S."/>
            <person name="Bernard K.E."/>
            <person name="Buhay C.J."/>
            <person name="Chandrabose M.N."/>
            <person name="Dao M."/>
            <person name="Davis C."/>
            <person name="Delehaunty K.D."/>
            <person name="Ding Y."/>
            <person name="Dinh H.H."/>
            <person name="Dugan-Rocha S."/>
            <person name="Fulton L.A."/>
            <person name="Gabisi R.A."/>
            <person name="Garner T.T."/>
            <person name="Godfrey J."/>
            <person name="Hawes A.C."/>
            <person name="Hernandez J."/>
            <person name="Hines S."/>
            <person name="Holder M."/>
            <person name="Hume J."/>
            <person name="Jhangiani S.N."/>
            <person name="Joshi V."/>
            <person name="Khan Z.M."/>
            <person name="Kirkness E.F."/>
            <person name="Cree A."/>
            <person name="Fowler R.G."/>
            <person name="Lee S."/>
            <person name="Lewis L.R."/>
            <person name="Li Z."/>
            <person name="Liu Y.-S."/>
            <person name="Moore S.M."/>
            <person name="Muzny D."/>
            <person name="Nazareth L.V."/>
            <person name="Ngo D.N."/>
            <person name="Okwuonu G.O."/>
            <person name="Pai G."/>
            <person name="Parker D."/>
            <person name="Paul H.A."/>
            <person name="Pfannkoch C."/>
            <person name="Pohl C.S."/>
            <person name="Rogers Y.-H.C."/>
            <person name="Ruiz S.J."/>
            <person name="Sabo A."/>
            <person name="Santibanez J."/>
            <person name="Schneider B.W."/>
            <person name="Smith S.M."/>
            <person name="Sodergren E."/>
            <person name="Svatek A.F."/>
            <person name="Utterback T.R."/>
            <person name="Vattathil S."/>
            <person name="Warren W."/>
            <person name="White C.S."/>
            <person name="Chinwalla A.T."/>
            <person name="Feng Y."/>
            <person name="Halpern A.L."/>
            <person name="Hillier L.W."/>
            <person name="Huang X."/>
            <person name="Minx P."/>
            <person name="Nelson J.O."/>
            <person name="Pepin K.H."/>
            <person name="Qin X."/>
            <person name="Sutton G.G."/>
            <person name="Venter E."/>
            <person name="Walenz B.P."/>
            <person name="Wallis J.W."/>
            <person name="Worley K.C."/>
            <person name="Yang S.-P."/>
            <person name="Jones S.M."/>
            <person name="Marra M.A."/>
            <person name="Rocchi M."/>
            <person name="Schein J.E."/>
            <person name="Baertsch R."/>
            <person name="Clarke L."/>
            <person name="Csuros M."/>
            <person name="Glasscock J."/>
            <person name="Harris R.A."/>
            <person name="Havlak P."/>
            <person name="Jackson A.R."/>
            <person name="Jiang H."/>
            <person name="Liu Y."/>
            <person name="Messina D.N."/>
            <person name="Shen Y."/>
            <person name="Song H.X.-Z."/>
            <person name="Wylie T."/>
            <person name="Zhang L."/>
            <person name="Birney E."/>
            <person name="Han K."/>
            <person name="Konkel M.K."/>
            <person name="Lee J."/>
            <person name="Smit A.F.A."/>
            <person name="Ullmer B."/>
            <person name="Wang H."/>
            <person name="Xing J."/>
            <person name="Burhans R."/>
            <person name="Cheng Z."/>
            <person name="Karro J.E."/>
            <person name="Ma J."/>
            <person name="Raney B."/>
            <person name="She X."/>
            <person name="Cox M.J."/>
            <person name="Demuth J.P."/>
            <person name="Dumas L.J."/>
            <person name="Han S.-G."/>
            <person name="Hopkins J."/>
            <person name="Karimpour-Fard A."/>
            <person name="Kim Y.H."/>
            <person name="Pollack J.R."/>
            <person name="Vinar T."/>
            <person name="Addo-Quaye C."/>
            <person name="Degenhardt J."/>
            <person name="Denby A."/>
            <person name="Hubisz M.J."/>
            <person name="Indap A."/>
            <person name="Kosiol C."/>
            <person name="Lahn B.T."/>
            <person name="Lawson H.A."/>
            <person name="Marklein A."/>
            <person name="Nielsen R."/>
            <person name="Vallender E.J."/>
            <person name="Clark A.G."/>
            <person name="Ferguson B."/>
            <person name="Hernandez R.D."/>
            <person name="Hirani K."/>
            <person name="Kehrer-Sawatzki H."/>
            <person name="Kolb J."/>
            <person name="Patil S."/>
            <person name="Pu L.-L."/>
            <person name="Ren Y."/>
            <person name="Smith D.G."/>
            <person name="Wheeler D.A."/>
            <person name="Schenck I."/>
            <person name="Ball E.V."/>
            <person name="Chen R."/>
            <person name="Cooper D.N."/>
            <person name="Giardine B."/>
            <person name="Hsu F."/>
            <person name="Kent W.J."/>
            <person name="Lesk A."/>
            <person name="Nelson D.L."/>
            <person name="O'brien W.E."/>
            <person name="Pruefer K."/>
            <person name="Stenson P.D."/>
            <person name="Wallace J.C."/>
            <person name="Ke H."/>
            <person name="Liu X.-M."/>
            <person name="Wang P."/>
            <person name="Xiang A.P."/>
            <person name="Yang F."/>
            <person name="Barber G.P."/>
            <person name="Haussler D."/>
            <person name="Karolchik D."/>
            <person name="Kern A.D."/>
            <person name="Kuhn R.M."/>
            <person name="Smith K.E."/>
            <person name="Zwieg A.S."/>
        </authorList>
    </citation>
    <scope>NUCLEOTIDE SEQUENCE [LARGE SCALE GENOMIC DNA]</scope>
    <source>
        <strain evidence="3">17573</strain>
    </source>
</reference>
<proteinExistence type="predicted"/>
<dbReference type="Ensembl" id="ENSMMUT00000089810.1">
    <property type="protein sequence ID" value="ENSMMUP00000071439.1"/>
    <property type="gene ID" value="ENSMMUG00000053420.1"/>
</dbReference>
<protein>
    <submittedName>
        <fullName evidence="2">Uncharacterized protein</fullName>
    </submittedName>
</protein>
<evidence type="ECO:0000256" key="1">
    <source>
        <dbReference type="SAM" id="Phobius"/>
    </source>
</evidence>
<accession>A0A5F8A255</accession>
<dbReference type="Bgee" id="ENSMMUG00000053420">
    <property type="expression patterns" value="Expressed in cerebellar cortex and 7 other cell types or tissues"/>
</dbReference>
<dbReference type="GeneTree" id="ENSGT00940000165497"/>
<dbReference type="InParanoid" id="A0A5F8A255"/>
<keyword evidence="3" id="KW-1185">Reference proteome</keyword>
<dbReference type="Proteomes" id="UP000006718">
    <property type="component" value="Chromosome 2"/>
</dbReference>
<evidence type="ECO:0000313" key="2">
    <source>
        <dbReference type="Ensembl" id="ENSMMUP00000071439.1"/>
    </source>
</evidence>
<keyword evidence="1" id="KW-1133">Transmembrane helix</keyword>
<keyword evidence="1" id="KW-0472">Membrane</keyword>
<dbReference type="PANTHER" id="PTHR46254:SF6">
    <property type="entry name" value="HIGH MOBILITY GROUP AT-HOOK 2"/>
    <property type="match status" value="1"/>
</dbReference>
<name>A0A5F8A255_MACMU</name>
<feature type="transmembrane region" description="Helical" evidence="1">
    <location>
        <begin position="20"/>
        <end position="39"/>
    </location>
</feature>
<evidence type="ECO:0000313" key="3">
    <source>
        <dbReference type="Proteomes" id="UP000006718"/>
    </source>
</evidence>
<reference evidence="2" key="4">
    <citation type="submission" date="2025-09" db="UniProtKB">
        <authorList>
            <consortium name="Ensembl"/>
        </authorList>
    </citation>
    <scope>IDENTIFICATION</scope>
    <source>
        <strain evidence="2">17573</strain>
    </source>
</reference>
<reference evidence="2" key="3">
    <citation type="submission" date="2025-08" db="UniProtKB">
        <authorList>
            <consortium name="Ensembl"/>
        </authorList>
    </citation>
    <scope>IDENTIFICATION</scope>
    <source>
        <strain evidence="2">17573</strain>
    </source>
</reference>
<dbReference type="AlphaFoldDB" id="A0A5F8A255"/>